<keyword evidence="4" id="KW-1185">Reference proteome</keyword>
<feature type="region of interest" description="Disordered" evidence="2">
    <location>
        <begin position="381"/>
        <end position="431"/>
    </location>
</feature>
<dbReference type="Proteomes" id="UP001162131">
    <property type="component" value="Unassembled WGS sequence"/>
</dbReference>
<evidence type="ECO:0000256" key="2">
    <source>
        <dbReference type="SAM" id="MobiDB-lite"/>
    </source>
</evidence>
<evidence type="ECO:0000256" key="1">
    <source>
        <dbReference type="SAM" id="Coils"/>
    </source>
</evidence>
<dbReference type="EMBL" id="CAJZBQ010000004">
    <property type="protein sequence ID" value="CAG9311515.1"/>
    <property type="molecule type" value="Genomic_DNA"/>
</dbReference>
<name>A0AAU9IPX1_9CILI</name>
<organism evidence="3 4">
    <name type="scientific">Blepharisma stoltei</name>
    <dbReference type="NCBI Taxonomy" id="1481888"/>
    <lineage>
        <taxon>Eukaryota</taxon>
        <taxon>Sar</taxon>
        <taxon>Alveolata</taxon>
        <taxon>Ciliophora</taxon>
        <taxon>Postciliodesmatophora</taxon>
        <taxon>Heterotrichea</taxon>
        <taxon>Heterotrichida</taxon>
        <taxon>Blepharismidae</taxon>
        <taxon>Blepharisma</taxon>
    </lineage>
</organism>
<accession>A0AAU9IPX1</accession>
<keyword evidence="1" id="KW-0175">Coiled coil</keyword>
<reference evidence="3" key="1">
    <citation type="submission" date="2021-09" db="EMBL/GenBank/DDBJ databases">
        <authorList>
            <consortium name="AG Swart"/>
            <person name="Singh M."/>
            <person name="Singh A."/>
            <person name="Seah K."/>
            <person name="Emmerich C."/>
        </authorList>
    </citation>
    <scope>NUCLEOTIDE SEQUENCE</scope>
    <source>
        <strain evidence="3">ATCC30299</strain>
    </source>
</reference>
<feature type="compositionally biased region" description="Basic and acidic residues" evidence="2">
    <location>
        <begin position="397"/>
        <end position="409"/>
    </location>
</feature>
<dbReference type="AlphaFoldDB" id="A0AAU9IPX1"/>
<proteinExistence type="predicted"/>
<evidence type="ECO:0000313" key="4">
    <source>
        <dbReference type="Proteomes" id="UP001162131"/>
    </source>
</evidence>
<protein>
    <submittedName>
        <fullName evidence="3">Uncharacterized protein</fullName>
    </submittedName>
</protein>
<feature type="coiled-coil region" evidence="1">
    <location>
        <begin position="284"/>
        <end position="311"/>
    </location>
</feature>
<feature type="compositionally biased region" description="Basic and acidic residues" evidence="2">
    <location>
        <begin position="381"/>
        <end position="390"/>
    </location>
</feature>
<feature type="region of interest" description="Disordered" evidence="2">
    <location>
        <begin position="547"/>
        <end position="589"/>
    </location>
</feature>
<sequence>MSNLEPIEEEIFQGNTAEEKLVNAKSIIESLEKELFKLRTDLKRSEATVQKLQDSAALQSQNHNNTSSAFSLPSEFKKIWEVMVLENILDVFSSFLSDHVTFTMLIQVLIKLVIDKVQSQINYKVNEIMNLLLIPSSEEEGVKKYLLKLFQDFSLKSFPVPSLLDIKKEYTEAVEGIEQVEDFEDMVDSPEFEKFVIIIHKLSLHMCLNDPPLSLNFSENLEYLVFDKPDEFYCIDGFPKNAPPCVIVVPPVMRNNYAYHGIKPAVLVLTKQDVEEAKKRPNFLKEKKVKKEENDIKVEELETEAIHHENNKEEKPPIEIKEEKNEKKKEIVSKFEIKPLKLPIKEEIKHHEKAEIAEDECLKISTGIKIAIDPTNATETKETLNSKDVESDQFSFSKEKTVKAERYSDEENQPPLSKSPGHIVKTSTRDTSPRQVMDLYCRYKTQSKERKTSSFDDDRSLCYLPLQKKSPIRVSNFIRPDSQRHYQSARVFEKNSSSMPKKHEICTQCKPKLPCTRCAKTSLLALSNRIPLSIYNQRNVTPVRAFSSSTLNSSGRFDKSKTQSLHTRKPSPNYNDRPQNGVSDKCKVM</sequence>
<gene>
    <name evidence="3" type="ORF">BSTOLATCC_MIC3804</name>
</gene>
<feature type="coiled-coil region" evidence="1">
    <location>
        <begin position="14"/>
        <end position="55"/>
    </location>
</feature>
<comment type="caution">
    <text evidence="3">The sequence shown here is derived from an EMBL/GenBank/DDBJ whole genome shotgun (WGS) entry which is preliminary data.</text>
</comment>
<feature type="compositionally biased region" description="Polar residues" evidence="2">
    <location>
        <begin position="562"/>
        <end position="582"/>
    </location>
</feature>
<evidence type="ECO:0000313" key="3">
    <source>
        <dbReference type="EMBL" id="CAG9311515.1"/>
    </source>
</evidence>